<evidence type="ECO:0000313" key="5">
    <source>
        <dbReference type="EMBL" id="MBE0347515.1"/>
    </source>
</evidence>
<dbReference type="EMBL" id="AQHF01000026">
    <property type="protein sequence ID" value="MBE0347515.1"/>
    <property type="molecule type" value="Genomic_DNA"/>
</dbReference>
<reference evidence="5 6" key="1">
    <citation type="submission" date="2015-06" db="EMBL/GenBank/DDBJ databases">
        <title>Genome sequence of Pseudoalteromonas peptidolytica.</title>
        <authorList>
            <person name="Xie B.-B."/>
            <person name="Rong J.-C."/>
            <person name="Qin Q.-L."/>
            <person name="Zhang Y.-Z."/>
        </authorList>
    </citation>
    <scope>NUCLEOTIDE SEQUENCE [LARGE SCALE GENOMIC DNA]</scope>
    <source>
        <strain evidence="5 6">F12-50-A1</strain>
    </source>
</reference>
<dbReference type="PANTHER" id="PTHR35894:SF1">
    <property type="entry name" value="PHOSPHORIBULOKINASE _ URIDINE KINASE FAMILY"/>
    <property type="match status" value="1"/>
</dbReference>
<keyword evidence="6" id="KW-1185">Reference proteome</keyword>
<evidence type="ECO:0000259" key="4">
    <source>
        <dbReference type="Pfam" id="PF13401"/>
    </source>
</evidence>
<dbReference type="Pfam" id="PF13401">
    <property type="entry name" value="AAA_22"/>
    <property type="match status" value="1"/>
</dbReference>
<accession>A0A8I0MYJ2</accession>
<dbReference type="InterPro" id="IPR049945">
    <property type="entry name" value="AAA_22"/>
</dbReference>
<evidence type="ECO:0000256" key="1">
    <source>
        <dbReference type="SAM" id="MobiDB-lite"/>
    </source>
</evidence>
<sequence>MHDTLQALLHEVLFTLNQRRGFVVITGEVGLGKSTFSRVLLQELATLQAATALVLNSVVQETALLEQIIVDFGLTPCSKEMPELLQQLNHFLLLNKKNAVTSVVVIDDAQNLSAASLELIRLLTSFETSSEKLLQIVLLGQPELQDTLNTKSMRQLKSRIALSRQFLPLSKAQMAQYIKYKTQASGDDALQVSRLALTLIYRATRGVPRLVNLLMDRVLIVLAAKQTSVVSRDIIRLAIVDVGEAFFYYRSSKKKIIFGCIYTAVIVSAAFLASKFAVVDKVKGYYDDWLHSSAEQPITSRETQSEAPLDSSNSTVSEPKQVSLSINKPEVKPAPQVSMVTDAAPAVIDNTPTTEGNSTTTTPEKVLAKRALHELTQRLLPEQEASSLWQFYAKEDVLAALAAQNSTIIINWLQRSGNLQVVSFPLHAVSEQGQAVCFAVKHECIFTWSGLSSLQGELSNMQMALANAGLYGGDIDGMLGIQTLGAIKKLQFILGLPATASLDQATLFALYHIQFFRI</sequence>
<evidence type="ECO:0000259" key="3">
    <source>
        <dbReference type="Pfam" id="PF01471"/>
    </source>
</evidence>
<organism evidence="5 6">
    <name type="scientific">Pseudoalteromonas peptidolytica F12-50-A1</name>
    <dbReference type="NCBI Taxonomy" id="1315280"/>
    <lineage>
        <taxon>Bacteria</taxon>
        <taxon>Pseudomonadati</taxon>
        <taxon>Pseudomonadota</taxon>
        <taxon>Gammaproteobacteria</taxon>
        <taxon>Alteromonadales</taxon>
        <taxon>Pseudoalteromonadaceae</taxon>
        <taxon>Pseudoalteromonas</taxon>
    </lineage>
</organism>
<proteinExistence type="predicted"/>
<dbReference type="InterPro" id="IPR036365">
    <property type="entry name" value="PGBD-like_sf"/>
</dbReference>
<dbReference type="SUPFAM" id="SSF47090">
    <property type="entry name" value="PGBD-like"/>
    <property type="match status" value="1"/>
</dbReference>
<protein>
    <recommendedName>
        <fullName evidence="7">AAA+ ATPase domain-containing protein</fullName>
    </recommendedName>
</protein>
<dbReference type="Gene3D" id="3.40.50.300">
    <property type="entry name" value="P-loop containing nucleotide triphosphate hydrolases"/>
    <property type="match status" value="1"/>
</dbReference>
<dbReference type="Proteomes" id="UP000660708">
    <property type="component" value="Unassembled WGS sequence"/>
</dbReference>
<dbReference type="InterPro" id="IPR002477">
    <property type="entry name" value="Peptidoglycan-bd-like"/>
</dbReference>
<dbReference type="InterPro" id="IPR027417">
    <property type="entry name" value="P-loop_NTPase"/>
</dbReference>
<feature type="domain" description="Peptidoglycan binding-like" evidence="3">
    <location>
        <begin position="457"/>
        <end position="510"/>
    </location>
</feature>
<evidence type="ECO:0008006" key="7">
    <source>
        <dbReference type="Google" id="ProtNLM"/>
    </source>
</evidence>
<evidence type="ECO:0000256" key="2">
    <source>
        <dbReference type="SAM" id="Phobius"/>
    </source>
</evidence>
<comment type="caution">
    <text evidence="5">The sequence shown here is derived from an EMBL/GenBank/DDBJ whole genome shotgun (WGS) entry which is preliminary data.</text>
</comment>
<name>A0A8I0MYJ2_9GAMM</name>
<dbReference type="InterPro" id="IPR052026">
    <property type="entry name" value="ExeA_AAA_ATPase_DNA-bind"/>
</dbReference>
<dbReference type="GO" id="GO:0016887">
    <property type="term" value="F:ATP hydrolysis activity"/>
    <property type="evidence" value="ECO:0007669"/>
    <property type="project" value="InterPro"/>
</dbReference>
<dbReference type="Pfam" id="PF01471">
    <property type="entry name" value="PG_binding_1"/>
    <property type="match status" value="1"/>
</dbReference>
<gene>
    <name evidence="5" type="ORF">PPEP_a1985</name>
</gene>
<keyword evidence="2" id="KW-1133">Transmembrane helix</keyword>
<dbReference type="AlphaFoldDB" id="A0A8I0MYJ2"/>
<feature type="domain" description="ORC1/DEAH AAA+ ATPase" evidence="4">
    <location>
        <begin position="18"/>
        <end position="148"/>
    </location>
</feature>
<feature type="transmembrane region" description="Helical" evidence="2">
    <location>
        <begin position="256"/>
        <end position="273"/>
    </location>
</feature>
<keyword evidence="2" id="KW-0812">Transmembrane</keyword>
<keyword evidence="2" id="KW-0472">Membrane</keyword>
<dbReference type="SUPFAM" id="SSF52540">
    <property type="entry name" value="P-loop containing nucleoside triphosphate hydrolases"/>
    <property type="match status" value="1"/>
</dbReference>
<feature type="region of interest" description="Disordered" evidence="1">
    <location>
        <begin position="297"/>
        <end position="325"/>
    </location>
</feature>
<dbReference type="PANTHER" id="PTHR35894">
    <property type="entry name" value="GENERAL SECRETION PATHWAY PROTEIN A-RELATED"/>
    <property type="match status" value="1"/>
</dbReference>
<evidence type="ECO:0000313" key="6">
    <source>
        <dbReference type="Proteomes" id="UP000660708"/>
    </source>
</evidence>